<proteinExistence type="predicted"/>
<keyword evidence="3" id="KW-1185">Reference proteome</keyword>
<feature type="transmembrane region" description="Helical" evidence="1">
    <location>
        <begin position="9"/>
        <end position="31"/>
    </location>
</feature>
<feature type="transmembrane region" description="Helical" evidence="1">
    <location>
        <begin position="43"/>
        <end position="67"/>
    </location>
</feature>
<gene>
    <name evidence="2" type="ORF">PQU94_01670</name>
</gene>
<accession>A0ABT5IAG6</accession>
<name>A0ABT5IAG6_9CAUL</name>
<reference evidence="2 3" key="1">
    <citation type="submission" date="2023-01" db="EMBL/GenBank/DDBJ databases">
        <title>Novel species of the genus Asticcacaulis isolated from rivers.</title>
        <authorList>
            <person name="Lu H."/>
        </authorList>
    </citation>
    <scope>NUCLEOTIDE SEQUENCE [LARGE SCALE GENOMIC DNA]</scope>
    <source>
        <strain evidence="2 3">DXS10W</strain>
    </source>
</reference>
<keyword evidence="1" id="KW-0812">Transmembrane</keyword>
<evidence type="ECO:0000313" key="2">
    <source>
        <dbReference type="EMBL" id="MDC7692983.1"/>
    </source>
</evidence>
<organism evidence="2 3">
    <name type="scientific">Asticcacaulis currens</name>
    <dbReference type="NCBI Taxonomy" id="2984210"/>
    <lineage>
        <taxon>Bacteria</taxon>
        <taxon>Pseudomonadati</taxon>
        <taxon>Pseudomonadota</taxon>
        <taxon>Alphaproteobacteria</taxon>
        <taxon>Caulobacterales</taxon>
        <taxon>Caulobacteraceae</taxon>
        <taxon>Asticcacaulis</taxon>
    </lineage>
</organism>
<comment type="caution">
    <text evidence="2">The sequence shown here is derived from an EMBL/GenBank/DDBJ whole genome shotgun (WGS) entry which is preliminary data.</text>
</comment>
<sequence>MFARLNQFWFARIGVFVVVIWLLVVSLNAVFGRLSWDSFKHAAIVGCLFYLLLCLGGYVFVGLWRLMKFASYRELLKPGSIRSAAFQKWKMPKE</sequence>
<evidence type="ECO:0000256" key="1">
    <source>
        <dbReference type="SAM" id="Phobius"/>
    </source>
</evidence>
<evidence type="ECO:0000313" key="3">
    <source>
        <dbReference type="Proteomes" id="UP001216595"/>
    </source>
</evidence>
<keyword evidence="1" id="KW-0472">Membrane</keyword>
<keyword evidence="1" id="KW-1133">Transmembrane helix</keyword>
<dbReference type="RefSeq" id="WP_272739759.1">
    <property type="nucleotide sequence ID" value="NZ_JAQQKW010000001.1"/>
</dbReference>
<dbReference type="EMBL" id="JAQQKW010000001">
    <property type="protein sequence ID" value="MDC7692983.1"/>
    <property type="molecule type" value="Genomic_DNA"/>
</dbReference>
<protein>
    <submittedName>
        <fullName evidence="2">Uncharacterized protein</fullName>
    </submittedName>
</protein>
<dbReference type="Proteomes" id="UP001216595">
    <property type="component" value="Unassembled WGS sequence"/>
</dbReference>